<dbReference type="InterPro" id="IPR000847">
    <property type="entry name" value="LysR_HTH_N"/>
</dbReference>
<comment type="similarity">
    <text evidence="1">Belongs to the LysR transcriptional regulatory family.</text>
</comment>
<dbReference type="InterPro" id="IPR036390">
    <property type="entry name" value="WH_DNA-bd_sf"/>
</dbReference>
<dbReference type="InterPro" id="IPR058163">
    <property type="entry name" value="LysR-type_TF_proteobact-type"/>
</dbReference>
<dbReference type="InterPro" id="IPR036388">
    <property type="entry name" value="WH-like_DNA-bd_sf"/>
</dbReference>
<dbReference type="SUPFAM" id="SSF46785">
    <property type="entry name" value="Winged helix' DNA-binding domain"/>
    <property type="match status" value="1"/>
</dbReference>
<dbReference type="AlphaFoldDB" id="A0A643EXJ8"/>
<name>A0A643EXJ8_9HYPH</name>
<protein>
    <submittedName>
        <fullName evidence="6">LysR family transcriptional regulator</fullName>
    </submittedName>
</protein>
<dbReference type="SUPFAM" id="SSF53850">
    <property type="entry name" value="Periplasmic binding protein-like II"/>
    <property type="match status" value="1"/>
</dbReference>
<evidence type="ECO:0000256" key="2">
    <source>
        <dbReference type="ARBA" id="ARBA00023015"/>
    </source>
</evidence>
<dbReference type="Gene3D" id="3.40.190.290">
    <property type="match status" value="1"/>
</dbReference>
<evidence type="ECO:0000259" key="5">
    <source>
        <dbReference type="PROSITE" id="PS50931"/>
    </source>
</evidence>
<dbReference type="FunFam" id="1.10.10.10:FF:000001">
    <property type="entry name" value="LysR family transcriptional regulator"/>
    <property type="match status" value="1"/>
</dbReference>
<dbReference type="InterPro" id="IPR005119">
    <property type="entry name" value="LysR_subst-bd"/>
</dbReference>
<dbReference type="Pfam" id="PF03466">
    <property type="entry name" value="LysR_substrate"/>
    <property type="match status" value="1"/>
</dbReference>
<sequence length="306" mass="33298">MNRGDFGELTAFMAVFEASSFRGAARRLNVTPSALSRTLNRLERRIGVRLLNRTTRSVSPTEAGELLYARLGPALSGLEEAVGDVAALRESPVGMVRLNLPRLAAELILLPRMAQFHELYPGIRLNLMIDDDLSDVVAAGCDAGIRMGGLLAQDMIATRLTDSFRVAVVGAPSYFARHPRPETPRDLRNHECIVYRWASSGRLHRWQFDDASGSVDVAVEGPLLVNDTSIIRDAAIAGMGLAYLPETSVATQIASGTLVRVLEAWCKPLSGFYLYHPSRRQTPPPLRALISFLKGDIVGHPPAGSS</sequence>
<dbReference type="GO" id="GO:0043565">
    <property type="term" value="F:sequence-specific DNA binding"/>
    <property type="evidence" value="ECO:0007669"/>
    <property type="project" value="TreeGrafter"/>
</dbReference>
<dbReference type="CDD" id="cd08474">
    <property type="entry name" value="PBP2_CrgA_like_5"/>
    <property type="match status" value="1"/>
</dbReference>
<proteinExistence type="inferred from homology"/>
<dbReference type="Gene3D" id="1.10.10.10">
    <property type="entry name" value="Winged helix-like DNA-binding domain superfamily/Winged helix DNA-binding domain"/>
    <property type="match status" value="1"/>
</dbReference>
<dbReference type="Pfam" id="PF00126">
    <property type="entry name" value="HTH_1"/>
    <property type="match status" value="1"/>
</dbReference>
<dbReference type="RefSeq" id="WP_128094650.1">
    <property type="nucleotide sequence ID" value="NZ_PYSY02000003.1"/>
</dbReference>
<comment type="caution">
    <text evidence="6">The sequence shown here is derived from an EMBL/GenBank/DDBJ whole genome shotgun (WGS) entry which is preliminary data.</text>
</comment>
<dbReference type="GO" id="GO:0003700">
    <property type="term" value="F:DNA-binding transcription factor activity"/>
    <property type="evidence" value="ECO:0007669"/>
    <property type="project" value="InterPro"/>
</dbReference>
<keyword evidence="2" id="KW-0805">Transcription regulation</keyword>
<gene>
    <name evidence="6" type="ORF">F7Q93_20135</name>
</gene>
<evidence type="ECO:0000313" key="6">
    <source>
        <dbReference type="EMBL" id="KAB0567712.1"/>
    </source>
</evidence>
<dbReference type="PANTHER" id="PTHR30537">
    <property type="entry name" value="HTH-TYPE TRANSCRIPTIONAL REGULATOR"/>
    <property type="match status" value="1"/>
</dbReference>
<organism evidence="6">
    <name type="scientific">Brucella pituitosa</name>
    <dbReference type="NCBI Taxonomy" id="571256"/>
    <lineage>
        <taxon>Bacteria</taxon>
        <taxon>Pseudomonadati</taxon>
        <taxon>Pseudomonadota</taxon>
        <taxon>Alphaproteobacteria</taxon>
        <taxon>Hyphomicrobiales</taxon>
        <taxon>Brucellaceae</taxon>
        <taxon>Brucella/Ochrobactrum group</taxon>
        <taxon>Brucella</taxon>
    </lineage>
</organism>
<keyword evidence="4" id="KW-0804">Transcription</keyword>
<accession>A0A643EXJ8</accession>
<dbReference type="PANTHER" id="PTHR30537:SF1">
    <property type="entry name" value="HTH-TYPE TRANSCRIPTIONAL REGULATOR PGRR"/>
    <property type="match status" value="1"/>
</dbReference>
<evidence type="ECO:0000256" key="1">
    <source>
        <dbReference type="ARBA" id="ARBA00009437"/>
    </source>
</evidence>
<dbReference type="PROSITE" id="PS50931">
    <property type="entry name" value="HTH_LYSR"/>
    <property type="match status" value="1"/>
</dbReference>
<evidence type="ECO:0000256" key="4">
    <source>
        <dbReference type="ARBA" id="ARBA00023163"/>
    </source>
</evidence>
<dbReference type="GO" id="GO:0006351">
    <property type="term" value="P:DNA-templated transcription"/>
    <property type="evidence" value="ECO:0007669"/>
    <property type="project" value="TreeGrafter"/>
</dbReference>
<dbReference type="EMBL" id="VZPE01000010">
    <property type="protein sequence ID" value="KAB0567712.1"/>
    <property type="molecule type" value="Genomic_DNA"/>
</dbReference>
<keyword evidence="3" id="KW-0238">DNA-binding</keyword>
<evidence type="ECO:0000256" key="3">
    <source>
        <dbReference type="ARBA" id="ARBA00023125"/>
    </source>
</evidence>
<feature type="domain" description="HTH lysR-type" evidence="5">
    <location>
        <begin position="1"/>
        <end position="61"/>
    </location>
</feature>
<reference evidence="6" key="1">
    <citation type="submission" date="2019-09" db="EMBL/GenBank/DDBJ databases">
        <title>Draft genome sequences of 48 bacterial type strains from the CCUG.</title>
        <authorList>
            <person name="Tunovic T."/>
            <person name="Pineiro-Iglesias B."/>
            <person name="Unosson C."/>
            <person name="Inganas E."/>
            <person name="Ohlen M."/>
            <person name="Cardew S."/>
            <person name="Jensie-Markopoulos S."/>
            <person name="Salva-Serra F."/>
            <person name="Jaen-Luchoro D."/>
            <person name="Karlsson R."/>
            <person name="Svensson-Stadler L."/>
            <person name="Chun J."/>
            <person name="Moore E."/>
        </authorList>
    </citation>
    <scope>NUCLEOTIDE SEQUENCE</scope>
    <source>
        <strain evidence="6">CCUG 50899</strain>
    </source>
</reference>